<dbReference type="GO" id="GO:0006260">
    <property type="term" value="P:DNA replication"/>
    <property type="evidence" value="ECO:0007669"/>
    <property type="project" value="InterPro"/>
</dbReference>
<feature type="compositionally biased region" description="Polar residues" evidence="1">
    <location>
        <begin position="37"/>
        <end position="47"/>
    </location>
</feature>
<protein>
    <submittedName>
        <fullName evidence="2">DNA polymerase delta, subunit 4-domain-containing protein</fullName>
    </submittedName>
</protein>
<dbReference type="PANTHER" id="PTHR48471">
    <property type="entry name" value="DDE TNP4 DOMAIN-CONTAINING PROTEIN"/>
    <property type="match status" value="1"/>
</dbReference>
<feature type="region of interest" description="Disordered" evidence="1">
    <location>
        <begin position="26"/>
        <end position="103"/>
    </location>
</feature>
<feature type="region of interest" description="Disordered" evidence="1">
    <location>
        <begin position="1"/>
        <end position="20"/>
    </location>
</feature>
<proteinExistence type="predicted"/>
<reference evidence="2" key="1">
    <citation type="submission" date="2023-03" db="EMBL/GenBank/DDBJ databases">
        <title>Massive genome expansion in bonnet fungi (Mycena s.s.) driven by repeated elements and novel gene families across ecological guilds.</title>
        <authorList>
            <consortium name="Lawrence Berkeley National Laboratory"/>
            <person name="Harder C.B."/>
            <person name="Miyauchi S."/>
            <person name="Viragh M."/>
            <person name="Kuo A."/>
            <person name="Thoen E."/>
            <person name="Andreopoulos B."/>
            <person name="Lu D."/>
            <person name="Skrede I."/>
            <person name="Drula E."/>
            <person name="Henrissat B."/>
            <person name="Morin E."/>
            <person name="Kohler A."/>
            <person name="Barry K."/>
            <person name="LaButti K."/>
            <person name="Morin E."/>
            <person name="Salamov A."/>
            <person name="Lipzen A."/>
            <person name="Mereny Z."/>
            <person name="Hegedus B."/>
            <person name="Baldrian P."/>
            <person name="Stursova M."/>
            <person name="Weitz H."/>
            <person name="Taylor A."/>
            <person name="Grigoriev I.V."/>
            <person name="Nagy L.G."/>
            <person name="Martin F."/>
            <person name="Kauserud H."/>
        </authorList>
    </citation>
    <scope>NUCLEOTIDE SEQUENCE</scope>
    <source>
        <strain evidence="2">9144</strain>
    </source>
</reference>
<dbReference type="PANTHER" id="PTHR48471:SF1">
    <property type="entry name" value="DDE TNP4 DOMAIN-CONTAINING PROTEIN"/>
    <property type="match status" value="1"/>
</dbReference>
<keyword evidence="3" id="KW-1185">Reference proteome</keyword>
<comment type="caution">
    <text evidence="2">The sequence shown here is derived from an EMBL/GenBank/DDBJ whole genome shotgun (WGS) entry which is preliminary data.</text>
</comment>
<accession>A0AAD7E511</accession>
<name>A0AAD7E511_9AGAR</name>
<dbReference type="InterPro" id="IPR007218">
    <property type="entry name" value="DNA_pol_delta_4"/>
</dbReference>
<dbReference type="GO" id="GO:0000731">
    <property type="term" value="P:DNA synthesis involved in DNA repair"/>
    <property type="evidence" value="ECO:0007669"/>
    <property type="project" value="InterPro"/>
</dbReference>
<evidence type="ECO:0000313" key="2">
    <source>
        <dbReference type="EMBL" id="KAJ7228227.1"/>
    </source>
</evidence>
<dbReference type="EMBL" id="JARJCW010000002">
    <property type="protein sequence ID" value="KAJ7228227.1"/>
    <property type="molecule type" value="Genomic_DNA"/>
</dbReference>
<sequence>MPKTSAKSKSTSAASLKQVTLSFSAAKRTASGKKPGQQLTPRASQTRVAAHSNKDEIEVDDIDVSSSSDGDEIEVIESDAQVEVSNKPARDTTTSKGELKPKDPKWRKTLNAARARQGKGTVLVHAEGQDQFHEILRVFDLSYEFGPCVGVTRLERWMRAQALGLSPPNEVRDMLDSRQGAEAYSQCVLHRSRSNRAYITTMGMDVSTFDAILGAGFADAWMYTRIPRRDSSGTGRTCPGGRSLDAAGALGLVLHYLGSTMPGTSLSVSQILIEVLRRMPEGAIRWPTGDEFEEYSELITARHARLTGAFASIDGLNLPVQESADSELENATYNGCQVI</sequence>
<feature type="compositionally biased region" description="Acidic residues" evidence="1">
    <location>
        <begin position="57"/>
        <end position="77"/>
    </location>
</feature>
<dbReference type="Proteomes" id="UP001219525">
    <property type="component" value="Unassembled WGS sequence"/>
</dbReference>
<feature type="compositionally biased region" description="Low complexity" evidence="1">
    <location>
        <begin position="1"/>
        <end position="15"/>
    </location>
</feature>
<organism evidence="2 3">
    <name type="scientific">Mycena pura</name>
    <dbReference type="NCBI Taxonomy" id="153505"/>
    <lineage>
        <taxon>Eukaryota</taxon>
        <taxon>Fungi</taxon>
        <taxon>Dikarya</taxon>
        <taxon>Basidiomycota</taxon>
        <taxon>Agaricomycotina</taxon>
        <taxon>Agaricomycetes</taxon>
        <taxon>Agaricomycetidae</taxon>
        <taxon>Agaricales</taxon>
        <taxon>Marasmiineae</taxon>
        <taxon>Mycenaceae</taxon>
        <taxon>Mycena</taxon>
    </lineage>
</organism>
<evidence type="ECO:0000313" key="3">
    <source>
        <dbReference type="Proteomes" id="UP001219525"/>
    </source>
</evidence>
<evidence type="ECO:0000256" key="1">
    <source>
        <dbReference type="SAM" id="MobiDB-lite"/>
    </source>
</evidence>
<dbReference type="AlphaFoldDB" id="A0AAD7E511"/>
<dbReference type="Pfam" id="PF04081">
    <property type="entry name" value="DNA_pol_delta_4"/>
    <property type="match status" value="1"/>
</dbReference>
<gene>
    <name evidence="2" type="ORF">GGX14DRAFT_611803</name>
</gene>